<dbReference type="PROSITE" id="PS51892">
    <property type="entry name" value="SUBTILASE"/>
    <property type="match status" value="1"/>
</dbReference>
<dbReference type="InterPro" id="IPR036852">
    <property type="entry name" value="Peptidase_S8/S53_dom_sf"/>
</dbReference>
<dbReference type="PRINTS" id="PR00723">
    <property type="entry name" value="SUBTILISIN"/>
</dbReference>
<dbReference type="InterPro" id="IPR022398">
    <property type="entry name" value="Peptidase_S8_His-AS"/>
</dbReference>
<dbReference type="PROSITE" id="PS00137">
    <property type="entry name" value="SUBTILASE_HIS"/>
    <property type="match status" value="1"/>
</dbReference>
<keyword evidence="15" id="KW-1185">Reference proteome</keyword>
<dbReference type="InterPro" id="IPR015500">
    <property type="entry name" value="Peptidase_S8_subtilisin-rel"/>
</dbReference>
<dbReference type="PANTHER" id="PTHR43806:SF11">
    <property type="entry name" value="CEREVISIN-RELATED"/>
    <property type="match status" value="1"/>
</dbReference>
<evidence type="ECO:0000256" key="7">
    <source>
        <dbReference type="ARBA" id="ARBA00022825"/>
    </source>
</evidence>
<keyword evidence="4 10" id="KW-0645">Protease</keyword>
<evidence type="ECO:0000256" key="5">
    <source>
        <dbReference type="ARBA" id="ARBA00022692"/>
    </source>
</evidence>
<dbReference type="SUPFAM" id="SSF52743">
    <property type="entry name" value="Subtilisin-like"/>
    <property type="match status" value="1"/>
</dbReference>
<dbReference type="NCBIfam" id="TIGR03921">
    <property type="entry name" value="T7SS_mycosin"/>
    <property type="match status" value="1"/>
</dbReference>
<dbReference type="InterPro" id="IPR023828">
    <property type="entry name" value="Peptidase_S8_Ser-AS"/>
</dbReference>
<dbReference type="Pfam" id="PF00082">
    <property type="entry name" value="Peptidase_S8"/>
    <property type="match status" value="1"/>
</dbReference>
<keyword evidence="7 10" id="KW-0720">Serine protease</keyword>
<keyword evidence="3" id="KW-1003">Cell membrane</keyword>
<feature type="active site" description="Charge relay system" evidence="10">
    <location>
        <position position="66"/>
    </location>
</feature>
<dbReference type="PROSITE" id="PS00136">
    <property type="entry name" value="SUBTILASE_ASP"/>
    <property type="match status" value="1"/>
</dbReference>
<evidence type="ECO:0000256" key="2">
    <source>
        <dbReference type="ARBA" id="ARBA00011073"/>
    </source>
</evidence>
<evidence type="ECO:0000313" key="14">
    <source>
        <dbReference type="EMBL" id="MFB9909048.1"/>
    </source>
</evidence>
<organism evidence="14 15">
    <name type="scientific">Allokutzneria oryzae</name>
    <dbReference type="NCBI Taxonomy" id="1378989"/>
    <lineage>
        <taxon>Bacteria</taxon>
        <taxon>Bacillati</taxon>
        <taxon>Actinomycetota</taxon>
        <taxon>Actinomycetes</taxon>
        <taxon>Pseudonocardiales</taxon>
        <taxon>Pseudonocardiaceae</taxon>
        <taxon>Allokutzneria</taxon>
    </lineage>
</organism>
<comment type="caution">
    <text evidence="14">The sequence shown here is derived from an EMBL/GenBank/DDBJ whole genome shotgun (WGS) entry which is preliminary data.</text>
</comment>
<dbReference type="EMBL" id="JBHLZU010000032">
    <property type="protein sequence ID" value="MFB9909048.1"/>
    <property type="molecule type" value="Genomic_DNA"/>
</dbReference>
<evidence type="ECO:0000256" key="8">
    <source>
        <dbReference type="ARBA" id="ARBA00022989"/>
    </source>
</evidence>
<gene>
    <name evidence="14" type="primary">mycP</name>
    <name evidence="14" type="ORF">ACFFQA_34350</name>
</gene>
<evidence type="ECO:0000256" key="9">
    <source>
        <dbReference type="ARBA" id="ARBA00023136"/>
    </source>
</evidence>
<evidence type="ECO:0000256" key="4">
    <source>
        <dbReference type="ARBA" id="ARBA00022670"/>
    </source>
</evidence>
<dbReference type="InterPro" id="IPR000209">
    <property type="entry name" value="Peptidase_S8/S53_dom"/>
</dbReference>
<dbReference type="PANTHER" id="PTHR43806">
    <property type="entry name" value="PEPTIDASE S8"/>
    <property type="match status" value="1"/>
</dbReference>
<keyword evidence="5 12" id="KW-0812">Transmembrane</keyword>
<evidence type="ECO:0000256" key="3">
    <source>
        <dbReference type="ARBA" id="ARBA00022475"/>
    </source>
</evidence>
<keyword evidence="8 12" id="KW-1133">Transmembrane helix</keyword>
<evidence type="ECO:0000256" key="6">
    <source>
        <dbReference type="ARBA" id="ARBA00022801"/>
    </source>
</evidence>
<dbReference type="Gene3D" id="3.40.50.200">
    <property type="entry name" value="Peptidase S8/S53 domain"/>
    <property type="match status" value="1"/>
</dbReference>
<protein>
    <submittedName>
        <fullName evidence="14">Type VII secretion-associated serine protease mycosin</fullName>
    </submittedName>
</protein>
<evidence type="ECO:0000259" key="13">
    <source>
        <dbReference type="Pfam" id="PF00082"/>
    </source>
</evidence>
<keyword evidence="6 10" id="KW-0378">Hydrolase</keyword>
<dbReference type="GO" id="GO:0008233">
    <property type="term" value="F:peptidase activity"/>
    <property type="evidence" value="ECO:0007669"/>
    <property type="project" value="UniProtKB-KW"/>
</dbReference>
<sequence>MVGLAVVAAIALAVVPPVEQPGGLGERCIPPATVVEARRPWAQHRLMPERVWPLTKGAGVTVAVVDTGVDGDVPQLAGRVLPGRDVTSGRGGADDDCVGHGTFVAGIIAAAQVNGIGFAGVAPEATILPIRQSGDGKDGSASGLAAGIRAAVDAGARVINVSAAAFYTVPELAAAVDYATAKDVLIVAAAANAAQEGNPKAYPAAYPAVVAVAATGVDGARGQFSETGDYISLAAPGVDVLSVGPRGPGHLAGTGTSYAAPFVAGTAALVRAYHPTLTAAQVKDRLIATADHPPRTMPDPQVGWGVVNPYAAVTAVLPETKPRNGPVTIAAPAPPKPVEPAVWIALAAAAGVAVALAGLAGVRQLAPQGRRRGWRPGTTEETRR</sequence>
<comment type="subcellular location">
    <subcellularLocation>
        <location evidence="1">Cell membrane</location>
        <topology evidence="1">Single-pass membrane protein</topology>
    </subcellularLocation>
</comment>
<evidence type="ECO:0000256" key="11">
    <source>
        <dbReference type="RuleBase" id="RU003355"/>
    </source>
</evidence>
<accession>A0ABV6A7I6</accession>
<keyword evidence="9 12" id="KW-0472">Membrane</keyword>
<dbReference type="Proteomes" id="UP001589693">
    <property type="component" value="Unassembled WGS sequence"/>
</dbReference>
<dbReference type="PROSITE" id="PS00138">
    <property type="entry name" value="SUBTILASE_SER"/>
    <property type="match status" value="1"/>
</dbReference>
<dbReference type="RefSeq" id="WP_377861378.1">
    <property type="nucleotide sequence ID" value="NZ_JBHLZU010000032.1"/>
</dbReference>
<feature type="transmembrane region" description="Helical" evidence="12">
    <location>
        <begin position="341"/>
        <end position="362"/>
    </location>
</feature>
<evidence type="ECO:0000256" key="12">
    <source>
        <dbReference type="SAM" id="Phobius"/>
    </source>
</evidence>
<dbReference type="InterPro" id="IPR023834">
    <property type="entry name" value="T7SS_pept_S8A_mycosin"/>
</dbReference>
<feature type="domain" description="Peptidase S8/S53" evidence="13">
    <location>
        <begin position="57"/>
        <end position="305"/>
    </location>
</feature>
<reference evidence="14 15" key="1">
    <citation type="submission" date="2024-09" db="EMBL/GenBank/DDBJ databases">
        <authorList>
            <person name="Sun Q."/>
            <person name="Mori K."/>
        </authorList>
    </citation>
    <scope>NUCLEOTIDE SEQUENCE [LARGE SCALE GENOMIC DNA]</scope>
    <source>
        <strain evidence="14 15">TBRC 7907</strain>
    </source>
</reference>
<evidence type="ECO:0000256" key="1">
    <source>
        <dbReference type="ARBA" id="ARBA00004162"/>
    </source>
</evidence>
<dbReference type="InterPro" id="IPR023827">
    <property type="entry name" value="Peptidase_S8_Asp-AS"/>
</dbReference>
<dbReference type="InterPro" id="IPR050131">
    <property type="entry name" value="Peptidase_S8_subtilisin-like"/>
</dbReference>
<evidence type="ECO:0000313" key="15">
    <source>
        <dbReference type="Proteomes" id="UP001589693"/>
    </source>
</evidence>
<name>A0ABV6A7I6_9PSEU</name>
<feature type="active site" description="Charge relay system" evidence="10">
    <location>
        <position position="100"/>
    </location>
</feature>
<comment type="similarity">
    <text evidence="2 10 11">Belongs to the peptidase S8 family.</text>
</comment>
<proteinExistence type="inferred from homology"/>
<dbReference type="GO" id="GO:0006508">
    <property type="term" value="P:proteolysis"/>
    <property type="evidence" value="ECO:0007669"/>
    <property type="project" value="UniProtKB-KW"/>
</dbReference>
<evidence type="ECO:0000256" key="10">
    <source>
        <dbReference type="PROSITE-ProRule" id="PRU01240"/>
    </source>
</evidence>
<feature type="active site" description="Charge relay system" evidence="10">
    <location>
        <position position="257"/>
    </location>
</feature>